<comment type="caution">
    <text evidence="4">The sequence shown here is derived from an EMBL/GenBank/DDBJ whole genome shotgun (WGS) entry which is preliminary data.</text>
</comment>
<dbReference type="GO" id="GO:0015030">
    <property type="term" value="C:Cajal body"/>
    <property type="evidence" value="ECO:0007669"/>
    <property type="project" value="TreeGrafter"/>
</dbReference>
<sequence>MRDLPPTPPMATPPAQSPSPVRLRLVFDNRRLLRRAQREDGLRRCWLLLRPELATVADLSAHVAARFHLRRSCPGGIVFTMDGFVLPPFESTCIFRDKDIIRVKQKTCKGTVHHNDVRCIEDPEIVEKRSLPTDDKVLAIEYRIDCSKHQEEEVHCDHQPEENPKSNHNLENGRTSLKRKWRDGDARIPGSSKGKELKMAKHTGCDNNICQDQGRHGTKESKPSTIDIEAKKAAIQAEFTVELDGKEKAGRCNQTELNCETEVSGQTTQSHKMSRSARRKKLKRQFRKKAKEQLKENVECQESPTAADFPSSSNQNDLLCPPSNENGLNLPFSRHGAEEEESDTSDDIVPVVVRPGHIRFEPAGELNTSLAEETQATFTWSGTMSKKKGQKWGMNNSNKRIADIGNFGEIVGSNTEDKHLMVNSKDEENGFCRVSNQKVNESNHDVLAKEKTVAEEGKSTSEPLDFDRLYPLTRLPKEGDLIVYRLVELSSSWCPEISPYRVGEVLIHDLISTRIILLPVPEYPIIMKEMIIEDKLDMPVDISPYKEDGSLEIEYSSLLDVRLLKGSEPVSSALSTPIRETGKKGELTDGEPVTLDKNKDIVHSQTEILVSNNTTDPEAAPEKEHNKVWEENSEIPSDKPDEVQENGWGTWKPNASTSAWSYRAQRSSALGPTLALLRGKNDKGGKPKPPSRKYAR</sequence>
<organism evidence="4 5">
    <name type="scientific">Lolium multiflorum</name>
    <name type="common">Italian ryegrass</name>
    <name type="synonym">Lolium perenne subsp. multiflorum</name>
    <dbReference type="NCBI Taxonomy" id="4521"/>
    <lineage>
        <taxon>Eukaryota</taxon>
        <taxon>Viridiplantae</taxon>
        <taxon>Streptophyta</taxon>
        <taxon>Embryophyta</taxon>
        <taxon>Tracheophyta</taxon>
        <taxon>Spermatophyta</taxon>
        <taxon>Magnoliopsida</taxon>
        <taxon>Liliopsida</taxon>
        <taxon>Poales</taxon>
        <taxon>Poaceae</taxon>
        <taxon>BOP clade</taxon>
        <taxon>Pooideae</taxon>
        <taxon>Poodae</taxon>
        <taxon>Poeae</taxon>
        <taxon>Poeae Chloroplast Group 2 (Poeae type)</taxon>
        <taxon>Loliodinae</taxon>
        <taxon>Loliinae</taxon>
        <taxon>Lolium</taxon>
    </lineage>
</organism>
<dbReference type="InterPro" id="IPR056398">
    <property type="entry name" value="Tudor_Coilin"/>
</dbReference>
<evidence type="ECO:0000256" key="1">
    <source>
        <dbReference type="SAM" id="MobiDB-lite"/>
    </source>
</evidence>
<dbReference type="Pfam" id="PF15862">
    <property type="entry name" value="Coilin_N"/>
    <property type="match status" value="1"/>
</dbReference>
<feature type="compositionally biased region" description="Basic and acidic residues" evidence="1">
    <location>
        <begin position="620"/>
        <end position="642"/>
    </location>
</feature>
<evidence type="ECO:0000259" key="3">
    <source>
        <dbReference type="Pfam" id="PF23086"/>
    </source>
</evidence>
<evidence type="ECO:0000259" key="2">
    <source>
        <dbReference type="Pfam" id="PF15862"/>
    </source>
</evidence>
<evidence type="ECO:0000313" key="5">
    <source>
        <dbReference type="Proteomes" id="UP001231189"/>
    </source>
</evidence>
<feature type="compositionally biased region" description="Polar residues" evidence="1">
    <location>
        <begin position="300"/>
        <end position="327"/>
    </location>
</feature>
<feature type="compositionally biased region" description="Basic and acidic residues" evidence="1">
    <location>
        <begin position="153"/>
        <end position="165"/>
    </location>
</feature>
<feature type="region of interest" description="Disordered" evidence="1">
    <location>
        <begin position="153"/>
        <end position="174"/>
    </location>
</feature>
<feature type="domain" description="Coilin tudor" evidence="3">
    <location>
        <begin position="463"/>
        <end position="566"/>
    </location>
</feature>
<evidence type="ECO:0000313" key="4">
    <source>
        <dbReference type="EMBL" id="KAK1618085.1"/>
    </source>
</evidence>
<proteinExistence type="predicted"/>
<dbReference type="GO" id="GO:0030620">
    <property type="term" value="F:U2 snRNA binding"/>
    <property type="evidence" value="ECO:0007669"/>
    <property type="project" value="TreeGrafter"/>
</dbReference>
<protein>
    <recommendedName>
        <fullName evidence="6">Coilin</fullName>
    </recommendedName>
</protein>
<dbReference type="InterPro" id="IPR031722">
    <property type="entry name" value="Coilin_N"/>
</dbReference>
<gene>
    <name evidence="4" type="ORF">QYE76_023602</name>
</gene>
<dbReference type="InterPro" id="IPR024822">
    <property type="entry name" value="Coilin"/>
</dbReference>
<dbReference type="AlphaFoldDB" id="A0AAD8RBZ7"/>
<feature type="compositionally biased region" description="Basic residues" evidence="1">
    <location>
        <begin position="272"/>
        <end position="290"/>
    </location>
</feature>
<feature type="domain" description="Coilin N-terminal" evidence="2">
    <location>
        <begin position="21"/>
        <end position="175"/>
    </location>
</feature>
<dbReference type="PANTHER" id="PTHR15197">
    <property type="entry name" value="COILIN P80"/>
    <property type="match status" value="1"/>
</dbReference>
<feature type="compositionally biased region" description="Polar residues" evidence="1">
    <location>
        <begin position="653"/>
        <end position="670"/>
    </location>
</feature>
<dbReference type="GO" id="GO:0030619">
    <property type="term" value="F:U1 snRNA binding"/>
    <property type="evidence" value="ECO:0007669"/>
    <property type="project" value="TreeGrafter"/>
</dbReference>
<keyword evidence="5" id="KW-1185">Reference proteome</keyword>
<dbReference type="Pfam" id="PF23086">
    <property type="entry name" value="Tudor_Coilin"/>
    <property type="match status" value="1"/>
</dbReference>
<dbReference type="EMBL" id="JAUUTY010000006">
    <property type="protein sequence ID" value="KAK1618085.1"/>
    <property type="molecule type" value="Genomic_DNA"/>
</dbReference>
<dbReference type="PANTHER" id="PTHR15197:SF0">
    <property type="entry name" value="COILIN"/>
    <property type="match status" value="1"/>
</dbReference>
<reference evidence="4" key="1">
    <citation type="submission" date="2023-07" db="EMBL/GenBank/DDBJ databases">
        <title>A chromosome-level genome assembly of Lolium multiflorum.</title>
        <authorList>
            <person name="Chen Y."/>
            <person name="Copetti D."/>
            <person name="Kolliker R."/>
            <person name="Studer B."/>
        </authorList>
    </citation>
    <scope>NUCLEOTIDE SEQUENCE</scope>
    <source>
        <strain evidence="4">02402/16</strain>
        <tissue evidence="4">Leaf</tissue>
    </source>
</reference>
<dbReference type="Proteomes" id="UP001231189">
    <property type="component" value="Unassembled WGS sequence"/>
</dbReference>
<feature type="region of interest" description="Disordered" evidence="1">
    <location>
        <begin position="613"/>
        <end position="696"/>
    </location>
</feature>
<feature type="region of interest" description="Disordered" evidence="1">
    <location>
        <begin position="574"/>
        <end position="593"/>
    </location>
</feature>
<dbReference type="GO" id="GO:0000387">
    <property type="term" value="P:spliceosomal snRNP assembly"/>
    <property type="evidence" value="ECO:0007669"/>
    <property type="project" value="TreeGrafter"/>
</dbReference>
<accession>A0AAD8RBZ7</accession>
<feature type="compositionally biased region" description="Polar residues" evidence="1">
    <location>
        <begin position="259"/>
        <end position="271"/>
    </location>
</feature>
<evidence type="ECO:0008006" key="6">
    <source>
        <dbReference type="Google" id="ProtNLM"/>
    </source>
</evidence>
<name>A0AAD8RBZ7_LOLMU</name>
<feature type="region of interest" description="Disordered" evidence="1">
    <location>
        <begin position="259"/>
        <end position="345"/>
    </location>
</feature>